<accession>A0A084EZ83</accession>
<dbReference type="RefSeq" id="WP_038102637.1">
    <property type="nucleotide sequence ID" value="NZ_JFDP01000047.1"/>
</dbReference>
<dbReference type="PANTHER" id="PTHR13779:SF7">
    <property type="entry name" value="ATPASE WRNIP1"/>
    <property type="match status" value="1"/>
</dbReference>
<organism evidence="4 5">
    <name type="scientific">Ureaplasma diversum NCTC 246</name>
    <dbReference type="NCBI Taxonomy" id="1188241"/>
    <lineage>
        <taxon>Bacteria</taxon>
        <taxon>Bacillati</taxon>
        <taxon>Mycoplasmatota</taxon>
        <taxon>Mycoplasmoidales</taxon>
        <taxon>Mycoplasmoidaceae</taxon>
        <taxon>Ureaplasma</taxon>
    </lineage>
</organism>
<dbReference type="InterPro" id="IPR003593">
    <property type="entry name" value="AAA+_ATPase"/>
</dbReference>
<dbReference type="OrthoDB" id="9778364at2"/>
<dbReference type="PANTHER" id="PTHR13779">
    <property type="entry name" value="WERNER HELICASE-INTERACTING PROTEIN 1 FAMILY MEMBER"/>
    <property type="match status" value="1"/>
</dbReference>
<dbReference type="Pfam" id="PF16193">
    <property type="entry name" value="AAA_assoc_2"/>
    <property type="match status" value="1"/>
</dbReference>
<dbReference type="SMART" id="SM00382">
    <property type="entry name" value="AAA"/>
    <property type="match status" value="1"/>
</dbReference>
<evidence type="ECO:0000313" key="4">
    <source>
        <dbReference type="EMBL" id="KEZ23275.1"/>
    </source>
</evidence>
<dbReference type="CDD" id="cd18139">
    <property type="entry name" value="HLD_clamp_RarA"/>
    <property type="match status" value="1"/>
</dbReference>
<dbReference type="InterPro" id="IPR051314">
    <property type="entry name" value="AAA_ATPase_RarA/MGS1/WRNIP1"/>
</dbReference>
<dbReference type="eggNOG" id="COG2256">
    <property type="taxonomic scope" value="Bacteria"/>
</dbReference>
<evidence type="ECO:0000259" key="3">
    <source>
        <dbReference type="SMART" id="SM00382"/>
    </source>
</evidence>
<dbReference type="GO" id="GO:0017116">
    <property type="term" value="F:single-stranded DNA helicase activity"/>
    <property type="evidence" value="ECO:0007669"/>
    <property type="project" value="TreeGrafter"/>
</dbReference>
<dbReference type="EMBL" id="JFDP01000047">
    <property type="protein sequence ID" value="KEZ23275.1"/>
    <property type="molecule type" value="Genomic_DNA"/>
</dbReference>
<sequence length="411" mass="46589">MLSNLVKKLKEPQTINDIIGQDHLLDDLGLIRRMVDHQVVSNLILYGPPGVGKSSLAKVLVKDLNTAHSFFNPVIDSKQKLINIIELANQSTNYIIVIDEIHRLNKDKQDILLPIIEAQKIKVIATTTENPFFVINPALRSRCQLLTLKPLTGLQIKQKLKSLVDINQIFSEAALEMIVNKTNGDLRIIINTLELISLLYHEQKQIDVSLLERIMQEQYALGSSDGDEIHDLKSAFHKSLRGSDPDASLYYLMRLIQIGDFDAIYRRMLVCVYEDIGLANVNLALRVEQGINTSKYLGHPENEKILANLVVQISLSPKSNSTYLATQSTLADIKDGKNYPIPNHIRDSHYASAIKLGVFGYKYPHDFTNNYVKQNYLPKELVNKKYYVAQNNQNEQQLNLIHKKFTSTSNS</sequence>
<dbReference type="SUPFAM" id="SSF52540">
    <property type="entry name" value="P-loop containing nucleoside triphosphate hydrolases"/>
    <property type="match status" value="1"/>
</dbReference>
<dbReference type="Gene3D" id="3.40.50.300">
    <property type="entry name" value="P-loop containing nucleotide triphosphate hydrolases"/>
    <property type="match status" value="1"/>
</dbReference>
<proteinExistence type="predicted"/>
<dbReference type="InterPro" id="IPR032423">
    <property type="entry name" value="AAA_assoc_2"/>
</dbReference>
<keyword evidence="2" id="KW-0067">ATP-binding</keyword>
<dbReference type="Gene3D" id="1.10.8.60">
    <property type="match status" value="1"/>
</dbReference>
<dbReference type="Gene3D" id="1.10.3710.10">
    <property type="entry name" value="DNA polymerase III clamp loader subunits, C-terminal domain"/>
    <property type="match status" value="1"/>
</dbReference>
<dbReference type="InterPro" id="IPR021886">
    <property type="entry name" value="MgsA_C"/>
</dbReference>
<dbReference type="GO" id="GO:0009378">
    <property type="term" value="F:four-way junction helicase activity"/>
    <property type="evidence" value="ECO:0007669"/>
    <property type="project" value="InterPro"/>
</dbReference>
<dbReference type="GO" id="GO:0006310">
    <property type="term" value="P:DNA recombination"/>
    <property type="evidence" value="ECO:0007669"/>
    <property type="project" value="InterPro"/>
</dbReference>
<dbReference type="InterPro" id="IPR008824">
    <property type="entry name" value="RuvB-like_N"/>
</dbReference>
<dbReference type="GO" id="GO:0006261">
    <property type="term" value="P:DNA-templated DNA replication"/>
    <property type="evidence" value="ECO:0007669"/>
    <property type="project" value="TreeGrafter"/>
</dbReference>
<name>A0A084EZ83_9BACT</name>
<evidence type="ECO:0000256" key="1">
    <source>
        <dbReference type="ARBA" id="ARBA00022741"/>
    </source>
</evidence>
<dbReference type="GO" id="GO:0008047">
    <property type="term" value="F:enzyme activator activity"/>
    <property type="evidence" value="ECO:0007669"/>
    <property type="project" value="TreeGrafter"/>
</dbReference>
<dbReference type="Proteomes" id="UP000028537">
    <property type="component" value="Unassembled WGS sequence"/>
</dbReference>
<dbReference type="CDD" id="cd00009">
    <property type="entry name" value="AAA"/>
    <property type="match status" value="1"/>
</dbReference>
<comment type="caution">
    <text evidence="4">The sequence shown here is derived from an EMBL/GenBank/DDBJ whole genome shotgun (WGS) entry which is preliminary data.</text>
</comment>
<keyword evidence="5" id="KW-1185">Reference proteome</keyword>
<dbReference type="InterPro" id="IPR027417">
    <property type="entry name" value="P-loop_NTPase"/>
</dbReference>
<dbReference type="GO" id="GO:0003677">
    <property type="term" value="F:DNA binding"/>
    <property type="evidence" value="ECO:0007669"/>
    <property type="project" value="InterPro"/>
</dbReference>
<dbReference type="SUPFAM" id="SSF48019">
    <property type="entry name" value="post-AAA+ oligomerization domain-like"/>
    <property type="match status" value="1"/>
</dbReference>
<dbReference type="AlphaFoldDB" id="A0A084EZ83"/>
<evidence type="ECO:0000256" key="2">
    <source>
        <dbReference type="ARBA" id="ARBA00022840"/>
    </source>
</evidence>
<dbReference type="GO" id="GO:0000731">
    <property type="term" value="P:DNA synthesis involved in DNA repair"/>
    <property type="evidence" value="ECO:0007669"/>
    <property type="project" value="TreeGrafter"/>
</dbReference>
<feature type="domain" description="AAA+ ATPase" evidence="3">
    <location>
        <begin position="39"/>
        <end position="151"/>
    </location>
</feature>
<reference evidence="4 5" key="1">
    <citation type="submission" date="2014-02" db="EMBL/GenBank/DDBJ databases">
        <title>Genome sequence of Ureaplasma diversum strain 246.</title>
        <authorList>
            <person name="Sirand-Pugnet P."/>
            <person name="Breton M."/>
            <person name="Dordet-Frisoni E."/>
            <person name="Baranowski E."/>
            <person name="Barre A."/>
            <person name="Couture C."/>
            <person name="Dupuy V."/>
            <person name="Gaurivaud P."/>
            <person name="Jacob D."/>
            <person name="Lemaitre C."/>
            <person name="Manso-Silvan L."/>
            <person name="Nikolski M."/>
            <person name="Nouvel L.-X."/>
            <person name="Poumarat F."/>
            <person name="Tardy F."/>
            <person name="Thebault P."/>
            <person name="Theil S."/>
            <person name="Citti C."/>
            <person name="Thiaucourt F."/>
            <person name="Blanchard A."/>
        </authorList>
    </citation>
    <scope>NUCLEOTIDE SEQUENCE [LARGE SCALE GENOMIC DNA]</scope>
    <source>
        <strain evidence="4 5">NCTC 246</strain>
    </source>
</reference>
<evidence type="ECO:0000313" key="5">
    <source>
        <dbReference type="Proteomes" id="UP000028537"/>
    </source>
</evidence>
<dbReference type="GO" id="GO:0005524">
    <property type="term" value="F:ATP binding"/>
    <property type="evidence" value="ECO:0007669"/>
    <property type="project" value="UniProtKB-KW"/>
</dbReference>
<dbReference type="Pfam" id="PF12002">
    <property type="entry name" value="MgsA_C"/>
    <property type="match status" value="1"/>
</dbReference>
<dbReference type="InterPro" id="IPR008921">
    <property type="entry name" value="DNA_pol3_clamp-load_cplx_C"/>
</dbReference>
<protein>
    <submittedName>
        <fullName evidence="4">ATPase, AAA family</fullName>
    </submittedName>
</protein>
<dbReference type="Pfam" id="PF05496">
    <property type="entry name" value="RuvB_N"/>
    <property type="match status" value="1"/>
</dbReference>
<keyword evidence="1" id="KW-0547">Nucleotide-binding</keyword>
<gene>
    <name evidence="4" type="ORF">UDIV_3610</name>
</gene>
<dbReference type="Gene3D" id="1.20.272.10">
    <property type="match status" value="1"/>
</dbReference>